<dbReference type="GO" id="GO:0009055">
    <property type="term" value="F:electron transfer activity"/>
    <property type="evidence" value="ECO:0007669"/>
    <property type="project" value="InterPro"/>
</dbReference>
<dbReference type="CDD" id="cd04216">
    <property type="entry name" value="Phytocyanin"/>
    <property type="match status" value="1"/>
</dbReference>
<keyword evidence="3" id="KW-0732">Signal</keyword>
<dbReference type="EMBL" id="JBBNAF010000013">
    <property type="protein sequence ID" value="KAK9086774.1"/>
    <property type="molecule type" value="Genomic_DNA"/>
</dbReference>
<proteinExistence type="predicted"/>
<dbReference type="PANTHER" id="PTHR33021:SF339">
    <property type="entry name" value="OS07G0570600 PROTEIN"/>
    <property type="match status" value="1"/>
</dbReference>
<dbReference type="GO" id="GO:0005886">
    <property type="term" value="C:plasma membrane"/>
    <property type="evidence" value="ECO:0007669"/>
    <property type="project" value="TreeGrafter"/>
</dbReference>
<dbReference type="FunFam" id="2.60.40.420:FF:000003">
    <property type="entry name" value="Blue copper"/>
    <property type="match status" value="1"/>
</dbReference>
<comment type="caution">
    <text evidence="5">The sequence shown here is derived from an EMBL/GenBank/DDBJ whole genome shotgun (WGS) entry which is preliminary data.</text>
</comment>
<accession>A0AAP0HH30</accession>
<dbReference type="SUPFAM" id="SSF49503">
    <property type="entry name" value="Cupredoxins"/>
    <property type="match status" value="1"/>
</dbReference>
<evidence type="ECO:0000259" key="4">
    <source>
        <dbReference type="PROSITE" id="PS51485"/>
    </source>
</evidence>
<feature type="signal peptide" evidence="3">
    <location>
        <begin position="1"/>
        <end position="27"/>
    </location>
</feature>
<name>A0AAP0HH30_9MAGN</name>
<feature type="chain" id="PRO_5042950210" description="Phytocyanin domain-containing protein" evidence="3">
    <location>
        <begin position="28"/>
        <end position="130"/>
    </location>
</feature>
<evidence type="ECO:0000256" key="3">
    <source>
        <dbReference type="SAM" id="SignalP"/>
    </source>
</evidence>
<keyword evidence="2" id="KW-0325">Glycoprotein</keyword>
<evidence type="ECO:0000256" key="1">
    <source>
        <dbReference type="ARBA" id="ARBA00022723"/>
    </source>
</evidence>
<organism evidence="5 6">
    <name type="scientific">Stephania yunnanensis</name>
    <dbReference type="NCBI Taxonomy" id="152371"/>
    <lineage>
        <taxon>Eukaryota</taxon>
        <taxon>Viridiplantae</taxon>
        <taxon>Streptophyta</taxon>
        <taxon>Embryophyta</taxon>
        <taxon>Tracheophyta</taxon>
        <taxon>Spermatophyta</taxon>
        <taxon>Magnoliopsida</taxon>
        <taxon>Ranunculales</taxon>
        <taxon>Menispermaceae</taxon>
        <taxon>Menispermoideae</taxon>
        <taxon>Cissampelideae</taxon>
        <taxon>Stephania</taxon>
    </lineage>
</organism>
<dbReference type="InterPro" id="IPR039391">
    <property type="entry name" value="Phytocyanin-like"/>
</dbReference>
<reference evidence="5 6" key="1">
    <citation type="submission" date="2024-01" db="EMBL/GenBank/DDBJ databases">
        <title>Genome assemblies of Stephania.</title>
        <authorList>
            <person name="Yang L."/>
        </authorList>
    </citation>
    <scope>NUCLEOTIDE SEQUENCE [LARGE SCALE GENOMIC DNA]</scope>
    <source>
        <strain evidence="5">YNDBR</strain>
        <tissue evidence="5">Leaf</tissue>
    </source>
</reference>
<evidence type="ECO:0000313" key="6">
    <source>
        <dbReference type="Proteomes" id="UP001420932"/>
    </source>
</evidence>
<evidence type="ECO:0000313" key="5">
    <source>
        <dbReference type="EMBL" id="KAK9086774.1"/>
    </source>
</evidence>
<protein>
    <recommendedName>
        <fullName evidence="4">Phytocyanin domain-containing protein</fullName>
    </recommendedName>
</protein>
<keyword evidence="6" id="KW-1185">Reference proteome</keyword>
<dbReference type="GO" id="GO:0046872">
    <property type="term" value="F:metal ion binding"/>
    <property type="evidence" value="ECO:0007669"/>
    <property type="project" value="UniProtKB-KW"/>
</dbReference>
<dbReference type="AlphaFoldDB" id="A0AAP0HH30"/>
<sequence>MALATNRSVVLLLLMMVLMAVLNPTMATVHTVGDGAGWTIGAVDYQEWAASQTFRVGDFLDFHYEEDFHNVLRVRKQQFEACDKSKPIGFYMSGSDSIFLRETGPQYFICGVANHCHLNMKVSINVTARS</sequence>
<dbReference type="InterPro" id="IPR003245">
    <property type="entry name" value="Phytocyanin_dom"/>
</dbReference>
<dbReference type="Pfam" id="PF02298">
    <property type="entry name" value="Cu_bind_like"/>
    <property type="match status" value="1"/>
</dbReference>
<gene>
    <name evidence="5" type="ORF">Syun_029168</name>
</gene>
<feature type="domain" description="Phytocyanin" evidence="4">
    <location>
        <begin position="28"/>
        <end position="128"/>
    </location>
</feature>
<dbReference type="Proteomes" id="UP001420932">
    <property type="component" value="Unassembled WGS sequence"/>
</dbReference>
<dbReference type="Gene3D" id="2.60.40.420">
    <property type="entry name" value="Cupredoxins - blue copper proteins"/>
    <property type="match status" value="1"/>
</dbReference>
<keyword evidence="1" id="KW-0479">Metal-binding</keyword>
<dbReference type="PROSITE" id="PS51485">
    <property type="entry name" value="PHYTOCYANIN"/>
    <property type="match status" value="1"/>
</dbReference>
<dbReference type="InterPro" id="IPR008972">
    <property type="entry name" value="Cupredoxin"/>
</dbReference>
<dbReference type="PANTHER" id="PTHR33021">
    <property type="entry name" value="BLUE COPPER PROTEIN"/>
    <property type="match status" value="1"/>
</dbReference>
<evidence type="ECO:0000256" key="2">
    <source>
        <dbReference type="ARBA" id="ARBA00023180"/>
    </source>
</evidence>